<dbReference type="InterPro" id="IPR051453">
    <property type="entry name" value="MBL_Glyoxalase_II"/>
</dbReference>
<evidence type="ECO:0000259" key="5">
    <source>
        <dbReference type="SMART" id="SM00849"/>
    </source>
</evidence>
<dbReference type="STRING" id="1203190.GCA_000312345_01724"/>
<comment type="cofactor">
    <cofactor evidence="1">
        <name>Zn(2+)</name>
        <dbReference type="ChEBI" id="CHEBI:29105"/>
    </cofactor>
</comment>
<evidence type="ECO:0000313" key="6">
    <source>
        <dbReference type="EMBL" id="SDR99917.1"/>
    </source>
</evidence>
<dbReference type="PANTHER" id="PTHR46233:SF3">
    <property type="entry name" value="HYDROXYACYLGLUTATHIONE HYDROLASE GLOC"/>
    <property type="match status" value="1"/>
</dbReference>
<dbReference type="InterPro" id="IPR001279">
    <property type="entry name" value="Metallo-B-lactamas"/>
</dbReference>
<keyword evidence="4" id="KW-0862">Zinc</keyword>
<keyword evidence="3" id="KW-0378">Hydrolase</keyword>
<evidence type="ECO:0000256" key="2">
    <source>
        <dbReference type="ARBA" id="ARBA00022723"/>
    </source>
</evidence>
<dbReference type="AlphaFoldDB" id="A0A1H1NLX5"/>
<proteinExistence type="predicted"/>
<dbReference type="Pfam" id="PF00753">
    <property type="entry name" value="Lactamase_B"/>
    <property type="match status" value="1"/>
</dbReference>
<dbReference type="eggNOG" id="COG0491">
    <property type="taxonomic scope" value="Bacteria"/>
</dbReference>
<organism evidence="6 7">
    <name type="scientific">Corynebacterium timonense</name>
    <dbReference type="NCBI Taxonomy" id="441500"/>
    <lineage>
        <taxon>Bacteria</taxon>
        <taxon>Bacillati</taxon>
        <taxon>Actinomycetota</taxon>
        <taxon>Actinomycetes</taxon>
        <taxon>Mycobacteriales</taxon>
        <taxon>Corynebacteriaceae</taxon>
        <taxon>Corynebacterium</taxon>
    </lineage>
</organism>
<name>A0A1H1NLX5_9CORY</name>
<dbReference type="SMART" id="SM00849">
    <property type="entry name" value="Lactamase_B"/>
    <property type="match status" value="1"/>
</dbReference>
<sequence>MKIAGFAAGPFQTNCYLMVNEVVVGGVRRTQAVVVDPGLGAHARAVELAEAEGAELVAVLLTHGHIDHVRDAAAFGVETFIHAADAFMLDPAEESLARLALPFDVATMKTTEHVTHVADGDVLTLAGVELRARHAPGHSPGSTLFLGADFVLSGDVLFRGSIGRTDLPYSAPEQMRESLRGPVWEIPDSFTVLPGHGPTTTMAHERTTNPYLLEANAALD</sequence>
<accession>A0A1H1NLX5</accession>
<protein>
    <submittedName>
        <fullName evidence="6">Glyoxylase, beta-lactamase superfamily II</fullName>
    </submittedName>
</protein>
<evidence type="ECO:0000256" key="3">
    <source>
        <dbReference type="ARBA" id="ARBA00022801"/>
    </source>
</evidence>
<dbReference type="RefSeq" id="WP_019194526.1">
    <property type="nucleotide sequence ID" value="NZ_LT629765.1"/>
</dbReference>
<dbReference type="CDD" id="cd06262">
    <property type="entry name" value="metallo-hydrolase-like_MBL-fold"/>
    <property type="match status" value="1"/>
</dbReference>
<dbReference type="SUPFAM" id="SSF56281">
    <property type="entry name" value="Metallo-hydrolase/oxidoreductase"/>
    <property type="match status" value="1"/>
</dbReference>
<gene>
    <name evidence="6" type="ORF">SAMN04488539_0809</name>
</gene>
<evidence type="ECO:0000313" key="7">
    <source>
        <dbReference type="Proteomes" id="UP000182237"/>
    </source>
</evidence>
<keyword evidence="7" id="KW-1185">Reference proteome</keyword>
<reference evidence="6 7" key="1">
    <citation type="submission" date="2016-10" db="EMBL/GenBank/DDBJ databases">
        <authorList>
            <person name="de Groot N.N."/>
        </authorList>
    </citation>
    <scope>NUCLEOTIDE SEQUENCE [LARGE SCALE GENOMIC DNA]</scope>
    <source>
        <strain evidence="6 7">DSM 45434</strain>
    </source>
</reference>
<keyword evidence="2" id="KW-0479">Metal-binding</keyword>
<dbReference type="PANTHER" id="PTHR46233">
    <property type="entry name" value="HYDROXYACYLGLUTATHIONE HYDROLASE GLOC"/>
    <property type="match status" value="1"/>
</dbReference>
<feature type="domain" description="Metallo-beta-lactamase" evidence="5">
    <location>
        <begin position="12"/>
        <end position="196"/>
    </location>
</feature>
<dbReference type="Proteomes" id="UP000182237">
    <property type="component" value="Chromosome I"/>
</dbReference>
<dbReference type="InterPro" id="IPR036866">
    <property type="entry name" value="RibonucZ/Hydroxyglut_hydro"/>
</dbReference>
<evidence type="ECO:0000256" key="4">
    <source>
        <dbReference type="ARBA" id="ARBA00022833"/>
    </source>
</evidence>
<dbReference type="EMBL" id="LT629765">
    <property type="protein sequence ID" value="SDR99917.1"/>
    <property type="molecule type" value="Genomic_DNA"/>
</dbReference>
<dbReference type="GO" id="GO:0046872">
    <property type="term" value="F:metal ion binding"/>
    <property type="evidence" value="ECO:0007669"/>
    <property type="project" value="UniProtKB-KW"/>
</dbReference>
<dbReference type="GO" id="GO:0016787">
    <property type="term" value="F:hydrolase activity"/>
    <property type="evidence" value="ECO:0007669"/>
    <property type="project" value="UniProtKB-KW"/>
</dbReference>
<dbReference type="Gene3D" id="3.60.15.10">
    <property type="entry name" value="Ribonuclease Z/Hydroxyacylglutathione hydrolase-like"/>
    <property type="match status" value="1"/>
</dbReference>
<dbReference type="OrthoDB" id="9802991at2"/>
<evidence type="ECO:0000256" key="1">
    <source>
        <dbReference type="ARBA" id="ARBA00001947"/>
    </source>
</evidence>